<evidence type="ECO:0000313" key="4">
    <source>
        <dbReference type="Proteomes" id="UP001345013"/>
    </source>
</evidence>
<dbReference type="Proteomes" id="UP001345013">
    <property type="component" value="Unassembled WGS sequence"/>
</dbReference>
<reference evidence="3 4" key="1">
    <citation type="submission" date="2023-08" db="EMBL/GenBank/DDBJ databases">
        <title>Black Yeasts Isolated from many extreme environments.</title>
        <authorList>
            <person name="Coleine C."/>
            <person name="Stajich J.E."/>
            <person name="Selbmann L."/>
        </authorList>
    </citation>
    <scope>NUCLEOTIDE SEQUENCE [LARGE SCALE GENOMIC DNA]</scope>
    <source>
        <strain evidence="3 4">CCFEE 5885</strain>
    </source>
</reference>
<evidence type="ECO:0000313" key="3">
    <source>
        <dbReference type="EMBL" id="KAK5092836.1"/>
    </source>
</evidence>
<organism evidence="3 4">
    <name type="scientific">Lithohypha guttulata</name>
    <dbReference type="NCBI Taxonomy" id="1690604"/>
    <lineage>
        <taxon>Eukaryota</taxon>
        <taxon>Fungi</taxon>
        <taxon>Dikarya</taxon>
        <taxon>Ascomycota</taxon>
        <taxon>Pezizomycotina</taxon>
        <taxon>Eurotiomycetes</taxon>
        <taxon>Chaetothyriomycetidae</taxon>
        <taxon>Chaetothyriales</taxon>
        <taxon>Trichomeriaceae</taxon>
        <taxon>Lithohypha</taxon>
    </lineage>
</organism>
<keyword evidence="2" id="KW-0472">Membrane</keyword>
<feature type="region of interest" description="Disordered" evidence="1">
    <location>
        <begin position="250"/>
        <end position="330"/>
    </location>
</feature>
<feature type="region of interest" description="Disordered" evidence="1">
    <location>
        <begin position="124"/>
        <end position="157"/>
    </location>
</feature>
<proteinExistence type="predicted"/>
<protein>
    <submittedName>
        <fullName evidence="3">Uncharacterized protein</fullName>
    </submittedName>
</protein>
<evidence type="ECO:0000256" key="1">
    <source>
        <dbReference type="SAM" id="MobiDB-lite"/>
    </source>
</evidence>
<evidence type="ECO:0000256" key="2">
    <source>
        <dbReference type="SAM" id="Phobius"/>
    </source>
</evidence>
<keyword evidence="2" id="KW-0812">Transmembrane</keyword>
<feature type="transmembrane region" description="Helical" evidence="2">
    <location>
        <begin position="160"/>
        <end position="183"/>
    </location>
</feature>
<feature type="region of interest" description="Disordered" evidence="1">
    <location>
        <begin position="373"/>
        <end position="434"/>
    </location>
</feature>
<gene>
    <name evidence="3" type="ORF">LTR24_004877</name>
</gene>
<feature type="compositionally biased region" description="Low complexity" evidence="1">
    <location>
        <begin position="124"/>
        <end position="153"/>
    </location>
</feature>
<name>A0ABR0KAQ3_9EURO</name>
<feature type="compositionally biased region" description="Basic and acidic residues" evidence="1">
    <location>
        <begin position="16"/>
        <end position="25"/>
    </location>
</feature>
<comment type="caution">
    <text evidence="3">The sequence shown here is derived from an EMBL/GenBank/DDBJ whole genome shotgun (WGS) entry which is preliminary data.</text>
</comment>
<dbReference type="EMBL" id="JAVRRG010000052">
    <property type="protein sequence ID" value="KAK5092836.1"/>
    <property type="molecule type" value="Genomic_DNA"/>
</dbReference>
<sequence length="434" mass="46428">MSDNEIQYGLPRRSPILKEPEKREAMPQNSQCSNKSDEGKRGHHGANIGHAVPFGQMLSYGANGSPTITITKTLFSAAEVTSTRTDDLTSTGASNSSGTSDLSFNPTASAFIGVTKANHVDTGSTTIATTTDSSKTTQTKSASATASNAAGDTPAKQPGVVAGSVIGSMAAFSMIGILIWYFCIKKQGKKKFKVKLNLRRRKSSDVKTPQIEGQSLERTRTIMLQQAELNKSRENDLNHFFTTSVTTVGHHHHNQDLGHYDNARSTGSQMENPKIRPSWIGLAMSSSTPPNTPPLPRSNSQKSNAPSVGTPSTHPSALTPGIGSVRNSASPSIMPAPLKAAMKPVPIITSPRLTRLENVSPLSPRGMLSAMSNTTKGAWRRASQALSPSSYQPLRSDGPEGAEYPRVDRRPSVGRNPELEIGAQTDKGWDGQWI</sequence>
<feature type="compositionally biased region" description="Polar residues" evidence="1">
    <location>
        <begin position="301"/>
        <end position="316"/>
    </location>
</feature>
<feature type="compositionally biased region" description="Polar residues" evidence="1">
    <location>
        <begin position="384"/>
        <end position="393"/>
    </location>
</feature>
<feature type="region of interest" description="Disordered" evidence="1">
    <location>
        <begin position="1"/>
        <end position="48"/>
    </location>
</feature>
<accession>A0ABR0KAQ3</accession>
<keyword evidence="4" id="KW-1185">Reference proteome</keyword>
<keyword evidence="2" id="KW-1133">Transmembrane helix</keyword>